<proteinExistence type="predicted"/>
<name>A0A6J5KZK5_9CAUD</name>
<protein>
    <submittedName>
        <fullName evidence="1">Uncharacterized protein</fullName>
    </submittedName>
</protein>
<evidence type="ECO:0000313" key="1">
    <source>
        <dbReference type="EMBL" id="CAB4127501.1"/>
    </source>
</evidence>
<dbReference type="EMBL" id="LR796209">
    <property type="protein sequence ID" value="CAB4127501.1"/>
    <property type="molecule type" value="Genomic_DNA"/>
</dbReference>
<accession>A0A6J5KZK5</accession>
<sequence length="139" mass="16654">MIVYFRELHNIQEHYALHTITVPNVNEPKHYRTGQSLDAFVRREGHPDYSTRKRWFYLRTQQDHDQDLAAASRLWMKHRIPSYPDPYRHFVHDSLGDFYKHIGYNPKTKKMESVPDKLPTNPLLSNTHNSHIRDNYALL</sequence>
<gene>
    <name evidence="1" type="ORF">UFOVP75_228</name>
</gene>
<reference evidence="1" key="1">
    <citation type="submission" date="2020-04" db="EMBL/GenBank/DDBJ databases">
        <authorList>
            <person name="Chiriac C."/>
            <person name="Salcher M."/>
            <person name="Ghai R."/>
            <person name="Kavagutti S V."/>
        </authorList>
    </citation>
    <scope>NUCLEOTIDE SEQUENCE</scope>
</reference>
<organism evidence="1">
    <name type="scientific">uncultured Caudovirales phage</name>
    <dbReference type="NCBI Taxonomy" id="2100421"/>
    <lineage>
        <taxon>Viruses</taxon>
        <taxon>Duplodnaviria</taxon>
        <taxon>Heunggongvirae</taxon>
        <taxon>Uroviricota</taxon>
        <taxon>Caudoviricetes</taxon>
        <taxon>Peduoviridae</taxon>
        <taxon>Maltschvirus</taxon>
        <taxon>Maltschvirus maltsch</taxon>
    </lineage>
</organism>